<dbReference type="AlphaFoldDB" id="A0A7G2IYK0"/>
<comment type="caution">
    <text evidence="1">The sequence shown here is derived from an EMBL/GenBank/DDBJ whole genome shotgun (WGS) entry which is preliminary data.</text>
</comment>
<evidence type="ECO:0000313" key="2">
    <source>
        <dbReference type="Proteomes" id="UP000019194"/>
    </source>
</evidence>
<organism evidence="1 2">
    <name type="scientific">Citrobacter freundii</name>
    <dbReference type="NCBI Taxonomy" id="546"/>
    <lineage>
        <taxon>Bacteria</taxon>
        <taxon>Pseudomonadati</taxon>
        <taxon>Pseudomonadota</taxon>
        <taxon>Gammaproteobacteria</taxon>
        <taxon>Enterobacterales</taxon>
        <taxon>Enterobacteriaceae</taxon>
        <taxon>Citrobacter</taxon>
        <taxon>Citrobacter freundii complex</taxon>
    </lineage>
</organism>
<name>A0A7G2IYK0_CITFR</name>
<proteinExistence type="predicted"/>
<dbReference type="EMBL" id="CBWP010000075">
    <property type="protein sequence ID" value="CDL40824.1"/>
    <property type="molecule type" value="Genomic_DNA"/>
</dbReference>
<dbReference type="Proteomes" id="UP000019194">
    <property type="component" value="Unassembled WGS sequence"/>
</dbReference>
<evidence type="ECO:0000313" key="1">
    <source>
        <dbReference type="EMBL" id="CDL40824.1"/>
    </source>
</evidence>
<accession>A0A7G2IYK0</accession>
<sequence length="41" mass="4865">MQIQDMVGRKSHNPLQKTTQAMRNNSTCWDNVFFFSMINLM</sequence>
<protein>
    <submittedName>
        <fullName evidence="1">Uncharacterized protein</fullName>
    </submittedName>
</protein>
<reference evidence="1 2" key="1">
    <citation type="submission" date="2013-10" db="EMBL/GenBank/DDBJ databases">
        <title>Antibiotic resistance diversity of beta-lactamase producers in the General Hospital Vienna.</title>
        <authorList>
            <person name="Barisic I."/>
            <person name="Mitteregger D."/>
            <person name="Hirschl A.M."/>
            <person name="Noehammer C."/>
            <person name="Wiesinger-Mayr H."/>
        </authorList>
    </citation>
    <scope>NUCLEOTIDE SEQUENCE [LARGE SCALE GENOMIC DNA]</scope>
    <source>
        <strain evidence="1 2">ISC11</strain>
    </source>
</reference>